<name>A0A0E9U4I0_ANGAN</name>
<protein>
    <submittedName>
        <fullName evidence="2">Uncharacterized protein</fullName>
    </submittedName>
</protein>
<feature type="region of interest" description="Disordered" evidence="1">
    <location>
        <begin position="1"/>
        <end position="23"/>
    </location>
</feature>
<reference evidence="2" key="2">
    <citation type="journal article" date="2015" name="Fish Shellfish Immunol.">
        <title>Early steps in the European eel (Anguilla anguilla)-Vibrio vulnificus interaction in the gills: Role of the RtxA13 toxin.</title>
        <authorList>
            <person name="Callol A."/>
            <person name="Pajuelo D."/>
            <person name="Ebbesson L."/>
            <person name="Teles M."/>
            <person name="MacKenzie S."/>
            <person name="Amaro C."/>
        </authorList>
    </citation>
    <scope>NUCLEOTIDE SEQUENCE</scope>
</reference>
<proteinExistence type="predicted"/>
<evidence type="ECO:0000313" key="2">
    <source>
        <dbReference type="EMBL" id="JAH60080.1"/>
    </source>
</evidence>
<sequence length="23" mass="2569">MALDTDLTEVATFEAPTRDMQVN</sequence>
<dbReference type="AlphaFoldDB" id="A0A0E9U4I0"/>
<reference evidence="2" key="1">
    <citation type="submission" date="2014-11" db="EMBL/GenBank/DDBJ databases">
        <authorList>
            <person name="Amaro Gonzalez C."/>
        </authorList>
    </citation>
    <scope>NUCLEOTIDE SEQUENCE</scope>
</reference>
<organism evidence="2">
    <name type="scientific">Anguilla anguilla</name>
    <name type="common">European freshwater eel</name>
    <name type="synonym">Muraena anguilla</name>
    <dbReference type="NCBI Taxonomy" id="7936"/>
    <lineage>
        <taxon>Eukaryota</taxon>
        <taxon>Metazoa</taxon>
        <taxon>Chordata</taxon>
        <taxon>Craniata</taxon>
        <taxon>Vertebrata</taxon>
        <taxon>Euteleostomi</taxon>
        <taxon>Actinopterygii</taxon>
        <taxon>Neopterygii</taxon>
        <taxon>Teleostei</taxon>
        <taxon>Anguilliformes</taxon>
        <taxon>Anguillidae</taxon>
        <taxon>Anguilla</taxon>
    </lineage>
</organism>
<accession>A0A0E9U4I0</accession>
<evidence type="ECO:0000256" key="1">
    <source>
        <dbReference type="SAM" id="MobiDB-lite"/>
    </source>
</evidence>
<dbReference type="EMBL" id="GBXM01048497">
    <property type="protein sequence ID" value="JAH60080.1"/>
    <property type="molecule type" value="Transcribed_RNA"/>
</dbReference>